<dbReference type="GeneID" id="9943270"/>
<dbReference type="AlphaFoldDB" id="A0A1S0U0V9"/>
<accession>A0A1S0U0V9</accession>
<gene>
    <name evidence="1" type="ORF">LOAG_05862</name>
</gene>
<dbReference type="InParanoid" id="A0A1S0U0V9"/>
<sequence>MRKSRTLLWRTKTQSMRCEKQCDQNDLSTNFQYANIGNYWNIPLESVGTYLWKQGMPLSLLFCLIASANAYWPQLTGQMKGEWALMRHSVNGTGPTFHFEGSFAMVERAWRQQRSVLDVGLIRVSFSEMDGLTDLNKLYLPDLGSELFS</sequence>
<dbReference type="CTD" id="9943270"/>
<protein>
    <submittedName>
        <fullName evidence="1">Uncharacterized protein</fullName>
    </submittedName>
</protein>
<reference evidence="1" key="1">
    <citation type="submission" date="2012-04" db="EMBL/GenBank/DDBJ databases">
        <title>The Genome Sequence of Loa loa.</title>
        <authorList>
            <consortium name="The Broad Institute Genome Sequencing Platform"/>
            <consortium name="Broad Institute Genome Sequencing Center for Infectious Disease"/>
            <person name="Nutman T.B."/>
            <person name="Fink D.L."/>
            <person name="Russ C."/>
            <person name="Young S."/>
            <person name="Zeng Q."/>
            <person name="Gargeya S."/>
            <person name="Alvarado L."/>
            <person name="Berlin A."/>
            <person name="Chapman S.B."/>
            <person name="Chen Z."/>
            <person name="Freedman E."/>
            <person name="Gellesch M."/>
            <person name="Goldberg J."/>
            <person name="Griggs A."/>
            <person name="Gujja S."/>
            <person name="Heilman E.R."/>
            <person name="Heiman D."/>
            <person name="Howarth C."/>
            <person name="Mehta T."/>
            <person name="Neiman D."/>
            <person name="Pearson M."/>
            <person name="Roberts A."/>
            <person name="Saif S."/>
            <person name="Shea T."/>
            <person name="Shenoy N."/>
            <person name="Sisk P."/>
            <person name="Stolte C."/>
            <person name="Sykes S."/>
            <person name="White J."/>
            <person name="Yandava C."/>
            <person name="Haas B."/>
            <person name="Henn M.R."/>
            <person name="Nusbaum C."/>
            <person name="Birren B."/>
        </authorList>
    </citation>
    <scope>NUCLEOTIDE SEQUENCE [LARGE SCALE GENOMIC DNA]</scope>
</reference>
<name>A0A1S0U0V9_LOALO</name>
<dbReference type="RefSeq" id="XP_003141447.1">
    <property type="nucleotide sequence ID" value="XM_003141399.1"/>
</dbReference>
<dbReference type="KEGG" id="loa:LOAG_05862"/>
<proteinExistence type="predicted"/>
<evidence type="ECO:0000313" key="1">
    <source>
        <dbReference type="EMBL" id="EFO22625.1"/>
    </source>
</evidence>
<dbReference type="EMBL" id="JH712073">
    <property type="protein sequence ID" value="EFO22625.1"/>
    <property type="molecule type" value="Genomic_DNA"/>
</dbReference>
<organism evidence="1">
    <name type="scientific">Loa loa</name>
    <name type="common">Eye worm</name>
    <name type="synonym">Filaria loa</name>
    <dbReference type="NCBI Taxonomy" id="7209"/>
    <lineage>
        <taxon>Eukaryota</taxon>
        <taxon>Metazoa</taxon>
        <taxon>Ecdysozoa</taxon>
        <taxon>Nematoda</taxon>
        <taxon>Chromadorea</taxon>
        <taxon>Rhabditida</taxon>
        <taxon>Spirurina</taxon>
        <taxon>Spiruromorpha</taxon>
        <taxon>Filarioidea</taxon>
        <taxon>Onchocercidae</taxon>
        <taxon>Loa</taxon>
    </lineage>
</organism>